<keyword evidence="1" id="KW-0732">Signal</keyword>
<dbReference type="EMBL" id="GGEC01047130">
    <property type="protein sequence ID" value="MBX27614.1"/>
    <property type="molecule type" value="Transcribed_RNA"/>
</dbReference>
<dbReference type="EMBL" id="GGEC01047135">
    <property type="protein sequence ID" value="MBX27619.1"/>
    <property type="molecule type" value="Transcribed_RNA"/>
</dbReference>
<reference evidence="2" key="1">
    <citation type="submission" date="2018-02" db="EMBL/GenBank/DDBJ databases">
        <title>Rhizophora mucronata_Transcriptome.</title>
        <authorList>
            <person name="Meera S.P."/>
            <person name="Sreeshan A."/>
            <person name="Augustine A."/>
        </authorList>
    </citation>
    <scope>NUCLEOTIDE SEQUENCE</scope>
    <source>
        <tissue evidence="2">Leaf</tissue>
    </source>
</reference>
<evidence type="ECO:0000313" key="2">
    <source>
        <dbReference type="EMBL" id="MBX27607.1"/>
    </source>
</evidence>
<name>A0A2P2MBK0_RHIMU</name>
<sequence>MILILRLSLSKLWISWQFYGINFLVFSIDVSFHQLGVELSMHFTILESFNIINKSNTKSFISLHQQCNISSLRFLLLLLFSIYLTRNYISELHISLGSCIRG</sequence>
<accession>A0A2P2MBK0</accession>
<dbReference type="AlphaFoldDB" id="A0A2P2MBK0"/>
<organism evidence="2">
    <name type="scientific">Rhizophora mucronata</name>
    <name type="common">Asiatic mangrove</name>
    <dbReference type="NCBI Taxonomy" id="61149"/>
    <lineage>
        <taxon>Eukaryota</taxon>
        <taxon>Viridiplantae</taxon>
        <taxon>Streptophyta</taxon>
        <taxon>Embryophyta</taxon>
        <taxon>Tracheophyta</taxon>
        <taxon>Spermatophyta</taxon>
        <taxon>Magnoliopsida</taxon>
        <taxon>eudicotyledons</taxon>
        <taxon>Gunneridae</taxon>
        <taxon>Pentapetalae</taxon>
        <taxon>rosids</taxon>
        <taxon>fabids</taxon>
        <taxon>Malpighiales</taxon>
        <taxon>Rhizophoraceae</taxon>
        <taxon>Rhizophora</taxon>
    </lineage>
</organism>
<protein>
    <submittedName>
        <fullName evidence="2">Callose synthase 9</fullName>
    </submittedName>
</protein>
<feature type="chain" id="PRO_5015085115" evidence="1">
    <location>
        <begin position="18"/>
        <end position="102"/>
    </location>
</feature>
<dbReference type="EMBL" id="GGEC01047138">
    <property type="protein sequence ID" value="MBX27622.1"/>
    <property type="molecule type" value="Transcribed_RNA"/>
</dbReference>
<dbReference type="EMBL" id="GGEC01047123">
    <property type="protein sequence ID" value="MBX27607.1"/>
    <property type="molecule type" value="Transcribed_RNA"/>
</dbReference>
<proteinExistence type="predicted"/>
<feature type="signal peptide" evidence="1">
    <location>
        <begin position="1"/>
        <end position="17"/>
    </location>
</feature>
<dbReference type="EMBL" id="GGEC01047105">
    <property type="protein sequence ID" value="MBX27589.1"/>
    <property type="molecule type" value="Transcribed_RNA"/>
</dbReference>
<evidence type="ECO:0000256" key="1">
    <source>
        <dbReference type="SAM" id="SignalP"/>
    </source>
</evidence>